<keyword evidence="3" id="KW-1185">Reference proteome</keyword>
<evidence type="ECO:0000313" key="2">
    <source>
        <dbReference type="EMBL" id="ORZ26617.1"/>
    </source>
</evidence>
<dbReference type="Proteomes" id="UP000193648">
    <property type="component" value="Unassembled WGS sequence"/>
</dbReference>
<sequence length="320" mass="36337">MSAFPKFPPNGNKKFKVDGNHVFFSDQKVHPNDWTPWNFANYQFGNNFSEYLQGLQKLRRAGCNENMRNHSMDGLDSLSLGGLEELEVPIFKISRKLLRQTHLSMMETKDLMVAMSGILDLRTWDCDRAPSAIEPTLYSNNDDIGQLNTQLSKTLRLGVQMFALNCDVKIGEIAEVKMQGGDVPTSTPMLRLVSHFGEKVCKATQAAKRQFKEIFGVEGETDSGRRVDLLLRIGDMEILNTEAKALGCDIQCEQQYKKNIRINHAIYQEARRSNIDLPPILLLDIRVIFSGISKPNTDTVRESEGFVDNNQYKTENDELR</sequence>
<feature type="region of interest" description="Disordered" evidence="1">
    <location>
        <begin position="300"/>
        <end position="320"/>
    </location>
</feature>
<dbReference type="EMBL" id="MCFF01000006">
    <property type="protein sequence ID" value="ORZ26617.1"/>
    <property type="molecule type" value="Genomic_DNA"/>
</dbReference>
<dbReference type="GeneID" id="33569383"/>
<gene>
    <name evidence="2" type="ORF">BCR41DRAFT_384217</name>
</gene>
<dbReference type="AlphaFoldDB" id="A0A1Y2GWH5"/>
<reference evidence="2 3" key="1">
    <citation type="submission" date="2016-07" db="EMBL/GenBank/DDBJ databases">
        <title>Pervasive Adenine N6-methylation of Active Genes in Fungi.</title>
        <authorList>
            <consortium name="DOE Joint Genome Institute"/>
            <person name="Mondo S.J."/>
            <person name="Dannebaum R.O."/>
            <person name="Kuo R.C."/>
            <person name="Labutti K."/>
            <person name="Haridas S."/>
            <person name="Kuo A."/>
            <person name="Salamov A."/>
            <person name="Ahrendt S.R."/>
            <person name="Lipzen A."/>
            <person name="Sullivan W."/>
            <person name="Andreopoulos W.B."/>
            <person name="Clum A."/>
            <person name="Lindquist E."/>
            <person name="Daum C."/>
            <person name="Ramamoorthy G.K."/>
            <person name="Gryganskyi A."/>
            <person name="Culley D."/>
            <person name="Magnuson J.K."/>
            <person name="James T.Y."/>
            <person name="O'Malley M.A."/>
            <person name="Stajich J.E."/>
            <person name="Spatafora J.W."/>
            <person name="Visel A."/>
            <person name="Grigoriev I.V."/>
        </authorList>
    </citation>
    <scope>NUCLEOTIDE SEQUENCE [LARGE SCALE GENOMIC DNA]</scope>
    <source>
        <strain evidence="2 3">NRRL 3116</strain>
    </source>
</reference>
<organism evidence="2 3">
    <name type="scientific">Lobosporangium transversale</name>
    <dbReference type="NCBI Taxonomy" id="64571"/>
    <lineage>
        <taxon>Eukaryota</taxon>
        <taxon>Fungi</taxon>
        <taxon>Fungi incertae sedis</taxon>
        <taxon>Mucoromycota</taxon>
        <taxon>Mortierellomycotina</taxon>
        <taxon>Mortierellomycetes</taxon>
        <taxon>Mortierellales</taxon>
        <taxon>Mortierellaceae</taxon>
        <taxon>Lobosporangium</taxon>
    </lineage>
</organism>
<evidence type="ECO:0000313" key="3">
    <source>
        <dbReference type="Proteomes" id="UP000193648"/>
    </source>
</evidence>
<dbReference type="OrthoDB" id="2440016at2759"/>
<dbReference type="RefSeq" id="XP_021884380.1">
    <property type="nucleotide sequence ID" value="XM_022027540.1"/>
</dbReference>
<name>A0A1Y2GWH5_9FUNG</name>
<protein>
    <submittedName>
        <fullName evidence="2">Uncharacterized protein</fullName>
    </submittedName>
</protein>
<comment type="caution">
    <text evidence="2">The sequence shown here is derived from an EMBL/GenBank/DDBJ whole genome shotgun (WGS) entry which is preliminary data.</text>
</comment>
<accession>A0A1Y2GWH5</accession>
<proteinExistence type="predicted"/>
<dbReference type="InParanoid" id="A0A1Y2GWH5"/>
<evidence type="ECO:0000256" key="1">
    <source>
        <dbReference type="SAM" id="MobiDB-lite"/>
    </source>
</evidence>